<dbReference type="SUPFAM" id="SSF52172">
    <property type="entry name" value="CheY-like"/>
    <property type="match status" value="1"/>
</dbReference>
<feature type="modified residue" description="4-aspartylphosphate" evidence="6 8">
    <location>
        <position position="55"/>
    </location>
</feature>
<keyword evidence="12" id="KW-1185">Reference proteome</keyword>
<dbReference type="InterPro" id="IPR008248">
    <property type="entry name" value="CheB-like"/>
</dbReference>
<comment type="catalytic activity">
    <reaction evidence="5 6">
        <text>[protein]-L-glutamate 5-O-methyl ester + H2O = L-glutamyl-[protein] + methanol + H(+)</text>
        <dbReference type="Rhea" id="RHEA:23236"/>
        <dbReference type="Rhea" id="RHEA-COMP:10208"/>
        <dbReference type="Rhea" id="RHEA-COMP:10311"/>
        <dbReference type="ChEBI" id="CHEBI:15377"/>
        <dbReference type="ChEBI" id="CHEBI:15378"/>
        <dbReference type="ChEBI" id="CHEBI:17790"/>
        <dbReference type="ChEBI" id="CHEBI:29973"/>
        <dbReference type="ChEBI" id="CHEBI:82795"/>
        <dbReference type="EC" id="3.1.1.61"/>
    </reaction>
</comment>
<comment type="similarity">
    <text evidence="6">Belongs to the CheB family.</text>
</comment>
<dbReference type="EC" id="3.5.1.44" evidence="6"/>
<dbReference type="NCBIfam" id="NF001965">
    <property type="entry name" value="PRK00742.1"/>
    <property type="match status" value="1"/>
</dbReference>
<dbReference type="EC" id="3.1.1.61" evidence="6"/>
<evidence type="ECO:0000256" key="8">
    <source>
        <dbReference type="PROSITE-ProRule" id="PRU00169"/>
    </source>
</evidence>
<dbReference type="SUPFAM" id="SSF52738">
    <property type="entry name" value="Methylesterase CheB, C-terminal domain"/>
    <property type="match status" value="1"/>
</dbReference>
<feature type="active site" evidence="6 7">
    <location>
        <position position="201"/>
    </location>
</feature>
<dbReference type="CDD" id="cd17541">
    <property type="entry name" value="REC_CheB-like"/>
    <property type="match status" value="1"/>
</dbReference>
<name>A0A926EWP5_9FIRM</name>
<comment type="PTM">
    <text evidence="6">Phosphorylated by CheA. Phosphorylation of the N-terminal regulatory domain activates the methylesterase activity.</text>
</comment>
<evidence type="ECO:0000256" key="3">
    <source>
        <dbReference type="ARBA" id="ARBA00022801"/>
    </source>
</evidence>
<feature type="domain" description="Response regulatory" evidence="9">
    <location>
        <begin position="4"/>
        <end position="119"/>
    </location>
</feature>
<keyword evidence="3 6" id="KW-0378">Hydrolase</keyword>
<comment type="subcellular location">
    <subcellularLocation>
        <location evidence="6">Cytoplasm</location>
    </subcellularLocation>
</comment>
<dbReference type="Pfam" id="PF01339">
    <property type="entry name" value="CheB_methylest"/>
    <property type="match status" value="1"/>
</dbReference>
<keyword evidence="1 6" id="KW-0963">Cytoplasm</keyword>
<comment type="domain">
    <text evidence="6">Contains a C-terminal catalytic domain, and an N-terminal region which modulates catalytic activity.</text>
</comment>
<protein>
    <recommendedName>
        <fullName evidence="6">Protein-glutamate methylesterase/protein-glutamine glutaminase</fullName>
        <ecNumber evidence="6">3.1.1.61</ecNumber>
        <ecNumber evidence="6">3.5.1.44</ecNumber>
    </recommendedName>
</protein>
<dbReference type="AlphaFoldDB" id="A0A926EWP5"/>
<evidence type="ECO:0000313" key="11">
    <source>
        <dbReference type="EMBL" id="MBC8590336.1"/>
    </source>
</evidence>
<evidence type="ECO:0000313" key="12">
    <source>
        <dbReference type="Proteomes" id="UP000601522"/>
    </source>
</evidence>
<dbReference type="InterPro" id="IPR011006">
    <property type="entry name" value="CheY-like_superfamily"/>
</dbReference>
<dbReference type="PIRSF" id="PIRSF000876">
    <property type="entry name" value="RR_chemtxs_CheB"/>
    <property type="match status" value="1"/>
</dbReference>
<reference evidence="11 12" key="1">
    <citation type="submission" date="2020-08" db="EMBL/GenBank/DDBJ databases">
        <title>Genome public.</title>
        <authorList>
            <person name="Liu C."/>
            <person name="Sun Q."/>
        </authorList>
    </citation>
    <scope>NUCLEOTIDE SEQUENCE [LARGE SCALE GENOMIC DNA]</scope>
    <source>
        <strain evidence="11 12">NSJ-26</strain>
    </source>
</reference>
<dbReference type="RefSeq" id="WP_249323153.1">
    <property type="nucleotide sequence ID" value="NZ_JACRTK010000001.1"/>
</dbReference>
<comment type="catalytic activity">
    <reaction evidence="6">
        <text>L-glutaminyl-[protein] + H2O = L-glutamyl-[protein] + NH4(+)</text>
        <dbReference type="Rhea" id="RHEA:16441"/>
        <dbReference type="Rhea" id="RHEA-COMP:10207"/>
        <dbReference type="Rhea" id="RHEA-COMP:10208"/>
        <dbReference type="ChEBI" id="CHEBI:15377"/>
        <dbReference type="ChEBI" id="CHEBI:28938"/>
        <dbReference type="ChEBI" id="CHEBI:29973"/>
        <dbReference type="ChEBI" id="CHEBI:30011"/>
        <dbReference type="EC" id="3.5.1.44"/>
    </reaction>
</comment>
<dbReference type="PROSITE" id="PS50122">
    <property type="entry name" value="CHEB"/>
    <property type="match status" value="1"/>
</dbReference>
<comment type="function">
    <text evidence="6">Involved in chemotaxis. Part of a chemotaxis signal transduction system that modulates chemotaxis in response to various stimuli. Catalyzes the demethylation of specific methylglutamate residues introduced into the chemoreceptors (methyl-accepting chemotaxis proteins or MCP) by CheR. Also mediates the irreversible deamidation of specific glutamine residues to glutamic acid.</text>
</comment>
<feature type="active site" evidence="6 7">
    <location>
        <position position="293"/>
    </location>
</feature>
<dbReference type="Proteomes" id="UP000601522">
    <property type="component" value="Unassembled WGS sequence"/>
</dbReference>
<feature type="domain" description="CheB-type methylesterase" evidence="10">
    <location>
        <begin position="163"/>
        <end position="351"/>
    </location>
</feature>
<dbReference type="EMBL" id="JACRTK010000001">
    <property type="protein sequence ID" value="MBC8590336.1"/>
    <property type="molecule type" value="Genomic_DNA"/>
</dbReference>
<dbReference type="InterPro" id="IPR035909">
    <property type="entry name" value="CheB_C"/>
</dbReference>
<evidence type="ECO:0000256" key="6">
    <source>
        <dbReference type="HAMAP-Rule" id="MF_00099"/>
    </source>
</evidence>
<evidence type="ECO:0000259" key="10">
    <source>
        <dbReference type="PROSITE" id="PS50122"/>
    </source>
</evidence>
<dbReference type="Gene3D" id="3.40.50.2300">
    <property type="match status" value="1"/>
</dbReference>
<dbReference type="GO" id="GO:0008984">
    <property type="term" value="F:protein-glutamate methylesterase activity"/>
    <property type="evidence" value="ECO:0007669"/>
    <property type="project" value="UniProtKB-UniRule"/>
</dbReference>
<evidence type="ECO:0000256" key="7">
    <source>
        <dbReference type="PROSITE-ProRule" id="PRU00050"/>
    </source>
</evidence>
<dbReference type="PROSITE" id="PS50110">
    <property type="entry name" value="RESPONSE_REGULATORY"/>
    <property type="match status" value="1"/>
</dbReference>
<proteinExistence type="inferred from homology"/>
<dbReference type="GO" id="GO:0006935">
    <property type="term" value="P:chemotaxis"/>
    <property type="evidence" value="ECO:0007669"/>
    <property type="project" value="UniProtKB-UniRule"/>
</dbReference>
<dbReference type="PANTHER" id="PTHR42872:SF6">
    <property type="entry name" value="PROTEIN-GLUTAMATE METHYLESTERASE_PROTEIN-GLUTAMINE GLUTAMINASE"/>
    <property type="match status" value="1"/>
</dbReference>
<comment type="function">
    <text evidence="4">May play the central regulatory role in sporulation. It may be an element of the effector pathway responsible for the activation of sporulation genes in response to nutritional stress. Spo0A may act in concert with spo0H (a sigma factor) to control the expression of some genes that are critical to the sporulation process.</text>
</comment>
<organism evidence="11 12">
    <name type="scientific">Wansuia hejianensis</name>
    <dbReference type="NCBI Taxonomy" id="2763667"/>
    <lineage>
        <taxon>Bacteria</taxon>
        <taxon>Bacillati</taxon>
        <taxon>Bacillota</taxon>
        <taxon>Clostridia</taxon>
        <taxon>Lachnospirales</taxon>
        <taxon>Lachnospiraceae</taxon>
        <taxon>Wansuia</taxon>
    </lineage>
</organism>
<dbReference type="InterPro" id="IPR000673">
    <property type="entry name" value="Sig_transdc_resp-reg_Me-estase"/>
</dbReference>
<dbReference type="Pfam" id="PF00072">
    <property type="entry name" value="Response_reg"/>
    <property type="match status" value="1"/>
</dbReference>
<dbReference type="HAMAP" id="MF_00099">
    <property type="entry name" value="CheB_chemtxs"/>
    <property type="match status" value="1"/>
</dbReference>
<feature type="active site" evidence="6 7">
    <location>
        <position position="174"/>
    </location>
</feature>
<dbReference type="GO" id="GO:0005737">
    <property type="term" value="C:cytoplasm"/>
    <property type="evidence" value="ECO:0007669"/>
    <property type="project" value="UniProtKB-SubCell"/>
</dbReference>
<comment type="caution">
    <text evidence="11">The sequence shown here is derived from an EMBL/GenBank/DDBJ whole genome shotgun (WGS) entry which is preliminary data.</text>
</comment>
<evidence type="ECO:0000256" key="4">
    <source>
        <dbReference type="ARBA" id="ARBA00024867"/>
    </source>
</evidence>
<dbReference type="CDD" id="cd16432">
    <property type="entry name" value="CheB_Rec"/>
    <property type="match status" value="1"/>
</dbReference>
<accession>A0A926EWP5</accession>
<dbReference type="GO" id="GO:0050568">
    <property type="term" value="F:protein-glutamine glutaminase activity"/>
    <property type="evidence" value="ECO:0007669"/>
    <property type="project" value="UniProtKB-UniRule"/>
</dbReference>
<evidence type="ECO:0000256" key="5">
    <source>
        <dbReference type="ARBA" id="ARBA00048267"/>
    </source>
</evidence>
<sequence>MAIKLLIVDDSAFMRKIVSDSVKRNSEIEVVGIARNGLDALEAIPKLQPDIITLDIEMPKLNGIETLKRIKENYNIPVIMLSSHSGTDITIEALQIGALDFIEKPSNLNADLTNFQKDLCMKITSVIKAPNIKAQNIQERFQGRYKRPVENTIKKEMEIGKEPKDIEAVVIGASTGGPKALVYLISKLPQKINIPIFIVQHMPKDFTTSFAARLDKESRIKVVEAEDGVIVEKGTVYLAPGDYHMTIENNRIKLDSRDKLHGVRPAVDYLFSTAASIYKDKLLGIILTGMGRDGSQGMESIKKMGGYNIAQDKETSVVYGMPGNAIARGVVDEIMSLEDISINLNKIIKVK</sequence>
<dbReference type="GO" id="GO:0000156">
    <property type="term" value="F:phosphorelay response regulator activity"/>
    <property type="evidence" value="ECO:0007669"/>
    <property type="project" value="InterPro"/>
</dbReference>
<evidence type="ECO:0000256" key="1">
    <source>
        <dbReference type="ARBA" id="ARBA00022490"/>
    </source>
</evidence>
<keyword evidence="2 6" id="KW-0145">Chemotaxis</keyword>
<dbReference type="InterPro" id="IPR001789">
    <property type="entry name" value="Sig_transdc_resp-reg_receiver"/>
</dbReference>
<dbReference type="Gene3D" id="3.40.50.180">
    <property type="entry name" value="Methylesterase CheB, C-terminal domain"/>
    <property type="match status" value="1"/>
</dbReference>
<dbReference type="SMART" id="SM00448">
    <property type="entry name" value="REC"/>
    <property type="match status" value="1"/>
</dbReference>
<evidence type="ECO:0000256" key="2">
    <source>
        <dbReference type="ARBA" id="ARBA00022500"/>
    </source>
</evidence>
<gene>
    <name evidence="6" type="primary">cheB</name>
    <name evidence="11" type="ORF">H8689_04160</name>
</gene>
<keyword evidence="6 8" id="KW-0597">Phosphoprotein</keyword>
<evidence type="ECO:0000259" key="9">
    <source>
        <dbReference type="PROSITE" id="PS50110"/>
    </source>
</evidence>
<dbReference type="PANTHER" id="PTHR42872">
    <property type="entry name" value="PROTEIN-GLUTAMATE METHYLESTERASE/PROTEIN-GLUTAMINE GLUTAMINASE"/>
    <property type="match status" value="1"/>
</dbReference>